<feature type="transmembrane region" description="Helical" evidence="1">
    <location>
        <begin position="6"/>
        <end position="24"/>
    </location>
</feature>
<evidence type="ECO:0008006" key="4">
    <source>
        <dbReference type="Google" id="ProtNLM"/>
    </source>
</evidence>
<dbReference type="Proteomes" id="UP000595498">
    <property type="component" value="Chromosome"/>
</dbReference>
<dbReference type="EMBL" id="CP068224">
    <property type="protein sequence ID" value="QQT52130.1"/>
    <property type="molecule type" value="Genomic_DNA"/>
</dbReference>
<accession>A0ABX7CLI8</accession>
<protein>
    <recommendedName>
        <fullName evidence="4">DUF3139 domain-containing protein</fullName>
    </recommendedName>
</protein>
<proteinExistence type="predicted"/>
<name>A0ABX7CLI8_SPHMU</name>
<gene>
    <name evidence="2" type="ORF">I6I98_17875</name>
</gene>
<keyword evidence="1" id="KW-0472">Membrane</keyword>
<evidence type="ECO:0000313" key="3">
    <source>
        <dbReference type="Proteomes" id="UP000595498"/>
    </source>
</evidence>
<organism evidence="2 3">
    <name type="scientific">Sphingobacterium multivorum</name>
    <dbReference type="NCBI Taxonomy" id="28454"/>
    <lineage>
        <taxon>Bacteria</taxon>
        <taxon>Pseudomonadati</taxon>
        <taxon>Bacteroidota</taxon>
        <taxon>Sphingobacteriia</taxon>
        <taxon>Sphingobacteriales</taxon>
        <taxon>Sphingobacteriaceae</taxon>
        <taxon>Sphingobacterium</taxon>
    </lineage>
</organism>
<keyword evidence="1" id="KW-0812">Transmembrane</keyword>
<reference evidence="2 3" key="1">
    <citation type="submission" date="2021-01" db="EMBL/GenBank/DDBJ databases">
        <title>FDA dAtabase for Regulatory Grade micrObial Sequences (FDA-ARGOS): Supporting development and validation of Infectious Disease Dx tests.</title>
        <authorList>
            <person name="Sproer C."/>
            <person name="Gronow S."/>
            <person name="Severitt S."/>
            <person name="Schroder I."/>
            <person name="Tallon L."/>
            <person name="Sadzewicz L."/>
            <person name="Zhao X."/>
            <person name="Boylan J."/>
            <person name="Ott S."/>
            <person name="Bowen H."/>
            <person name="Vavikolanu K."/>
            <person name="Mehta A."/>
            <person name="Aluvathingal J."/>
            <person name="Nadendla S."/>
            <person name="Lowell S."/>
            <person name="Myers T."/>
            <person name="Yan Y."/>
            <person name="Sichtig H."/>
        </authorList>
    </citation>
    <scope>NUCLEOTIDE SEQUENCE [LARGE SCALE GENOMIC DNA]</scope>
    <source>
        <strain evidence="2 3">FDAARGOS_1141</strain>
    </source>
</reference>
<keyword evidence="1" id="KW-1133">Transmembrane helix</keyword>
<evidence type="ECO:0000256" key="1">
    <source>
        <dbReference type="SAM" id="Phobius"/>
    </source>
</evidence>
<sequence>MNRKKLVILMGALGISVFFLLWFANFGEKVKIREGEKIIEKISDYNTKNGHLPNSLKDIGIEEKLEGPFFYTQWDSVNYMLYFSTGVGESMNYYSDTKEWDYRLRGMGEYK</sequence>
<evidence type="ECO:0000313" key="2">
    <source>
        <dbReference type="EMBL" id="QQT52130.1"/>
    </source>
</evidence>
<keyword evidence="3" id="KW-1185">Reference proteome</keyword>